<accession>A0ABU5EM19</accession>
<feature type="domain" description="Transglutaminase-like" evidence="1">
    <location>
        <begin position="104"/>
        <end position="170"/>
    </location>
</feature>
<evidence type="ECO:0000313" key="3">
    <source>
        <dbReference type="Proteomes" id="UP001285855"/>
    </source>
</evidence>
<dbReference type="SUPFAM" id="SSF54001">
    <property type="entry name" value="Cysteine proteinases"/>
    <property type="match status" value="1"/>
</dbReference>
<dbReference type="InterPro" id="IPR052557">
    <property type="entry name" value="CAP/Cytokinesis_protein"/>
</dbReference>
<dbReference type="PANTHER" id="PTHR46333:SF2">
    <property type="entry name" value="CYTOKINESIS PROTEIN 3"/>
    <property type="match status" value="1"/>
</dbReference>
<dbReference type="SMART" id="SM00460">
    <property type="entry name" value="TGc"/>
    <property type="match status" value="1"/>
</dbReference>
<dbReference type="InterPro" id="IPR038765">
    <property type="entry name" value="Papain-like_cys_pep_sf"/>
</dbReference>
<name>A0ABU5EM19_9FLAO</name>
<evidence type="ECO:0000259" key="1">
    <source>
        <dbReference type="SMART" id="SM00460"/>
    </source>
</evidence>
<sequence length="328" mass="38386">MSFTFLNAQIRDFKTFNFKKADSIALALKGESLTNLPELSYKLTHELHTDVERFRAIYRWVCANISNDYTLYLKNNRKRQRLKDDSIKLAAWNTKFRTKLFKRLLNKKRTICTGYAYLVKTLANFANIECEIVQGFGRVSTTDIETLDLPNHSWNAVKLSGKWYLCDPTWASGIPNPTTNKFSFNYNDGFFLANPKLFAINHFPVEKRWWLLDDNQAPSFEEFLRSPVLYGNAYKHLNLHKTPLMMHHTIKPFQKIAFKYHLKNTVSTTSVTLGFDNGFGTWKDQPTSISINDKFLDFEHQFNQTGFYDVHFYLNDDLISTYTVEVKK</sequence>
<dbReference type="Proteomes" id="UP001285855">
    <property type="component" value="Unassembled WGS sequence"/>
</dbReference>
<gene>
    <name evidence="2" type="ORF">SNF14_08305</name>
</gene>
<reference evidence="2 3" key="1">
    <citation type="submission" date="2023-11" db="EMBL/GenBank/DDBJ databases">
        <title>Winogradskyella pelagius sp. nov., isolated from coastal sediment.</title>
        <authorList>
            <person name="Li F."/>
        </authorList>
    </citation>
    <scope>NUCLEOTIDE SEQUENCE [LARGE SCALE GENOMIC DNA]</scope>
    <source>
        <strain evidence="2 3">KCTC 23502</strain>
    </source>
</reference>
<dbReference type="EMBL" id="JAXDAE010000007">
    <property type="protein sequence ID" value="MDY2587338.1"/>
    <property type="molecule type" value="Genomic_DNA"/>
</dbReference>
<dbReference type="Gene3D" id="3.10.620.30">
    <property type="match status" value="1"/>
</dbReference>
<organism evidence="2 3">
    <name type="scientific">Winogradskyella aquimaris</name>
    <dbReference type="NCBI Taxonomy" id="864074"/>
    <lineage>
        <taxon>Bacteria</taxon>
        <taxon>Pseudomonadati</taxon>
        <taxon>Bacteroidota</taxon>
        <taxon>Flavobacteriia</taxon>
        <taxon>Flavobacteriales</taxon>
        <taxon>Flavobacteriaceae</taxon>
        <taxon>Winogradskyella</taxon>
    </lineage>
</organism>
<keyword evidence="3" id="KW-1185">Reference proteome</keyword>
<dbReference type="InterPro" id="IPR002931">
    <property type="entry name" value="Transglutaminase-like"/>
</dbReference>
<protein>
    <submittedName>
        <fullName evidence="2">Transglutaminase domain-containing protein</fullName>
    </submittedName>
</protein>
<evidence type="ECO:0000313" key="2">
    <source>
        <dbReference type="EMBL" id="MDY2587338.1"/>
    </source>
</evidence>
<dbReference type="Pfam" id="PF01841">
    <property type="entry name" value="Transglut_core"/>
    <property type="match status" value="1"/>
</dbReference>
<comment type="caution">
    <text evidence="2">The sequence shown here is derived from an EMBL/GenBank/DDBJ whole genome shotgun (WGS) entry which is preliminary data.</text>
</comment>
<dbReference type="RefSeq" id="WP_320555706.1">
    <property type="nucleotide sequence ID" value="NZ_JAXDAE010000007.1"/>
</dbReference>
<proteinExistence type="predicted"/>
<dbReference type="PANTHER" id="PTHR46333">
    <property type="entry name" value="CYTOKINESIS PROTEIN 3"/>
    <property type="match status" value="1"/>
</dbReference>